<evidence type="ECO:0000313" key="4">
    <source>
        <dbReference type="Proteomes" id="UP001518989"/>
    </source>
</evidence>
<evidence type="ECO:0000313" key="3">
    <source>
        <dbReference type="EMBL" id="MBO1078383.1"/>
    </source>
</evidence>
<sequence>MVVEECTVERLAAFSEGSAGGNPAGVVIHERLPDEATMQAIAAKVNYSETAFAAPEGDAWRVRYFAPEIEVPFCGHATIALGAALARRQGEGCFRLHLNDARIMVEGRRTGDGYAATLQSPPTQSWPAGAALVNQGLALFGYEHADLDPRIPPAVAEAGARHLILALRDRGRLAAMRYDLATGRSLMLSEGFATISLVHAERPGLFHARNPFAAGGVYEDPATGAAAAALAGYLRDIDWPHGGSIEILQGQDMNVPSRLRADITPVTAASIRVSGEVRVIPA</sequence>
<gene>
    <name evidence="3" type="ORF">IAI61_05025</name>
</gene>
<name>A0ABS3KLP4_9PROT</name>
<dbReference type="Proteomes" id="UP001518989">
    <property type="component" value="Unassembled WGS sequence"/>
</dbReference>
<accession>A0ABS3KLP4</accession>
<keyword evidence="4" id="KW-1185">Reference proteome</keyword>
<comment type="similarity">
    <text evidence="1">Belongs to the PhzF family.</text>
</comment>
<organism evidence="3 4">
    <name type="scientific">Roseomonas haemaphysalidis</name>
    <dbReference type="NCBI Taxonomy" id="2768162"/>
    <lineage>
        <taxon>Bacteria</taxon>
        <taxon>Pseudomonadati</taxon>
        <taxon>Pseudomonadota</taxon>
        <taxon>Alphaproteobacteria</taxon>
        <taxon>Acetobacterales</taxon>
        <taxon>Roseomonadaceae</taxon>
        <taxon>Roseomonas</taxon>
    </lineage>
</organism>
<keyword evidence="2" id="KW-0413">Isomerase</keyword>
<proteinExistence type="inferred from homology"/>
<dbReference type="NCBIfam" id="TIGR00654">
    <property type="entry name" value="PhzF_family"/>
    <property type="match status" value="1"/>
</dbReference>
<dbReference type="PANTHER" id="PTHR13774">
    <property type="entry name" value="PHENAZINE BIOSYNTHESIS PROTEIN"/>
    <property type="match status" value="1"/>
</dbReference>
<evidence type="ECO:0000256" key="2">
    <source>
        <dbReference type="ARBA" id="ARBA00023235"/>
    </source>
</evidence>
<dbReference type="PANTHER" id="PTHR13774:SF39">
    <property type="entry name" value="BIOSYNTHESIS PROTEIN, PUTATIVE-RELATED"/>
    <property type="match status" value="1"/>
</dbReference>
<protein>
    <submittedName>
        <fullName evidence="3">PhzF family phenazine biosynthesis protein</fullName>
    </submittedName>
</protein>
<dbReference type="RefSeq" id="WP_207415807.1">
    <property type="nucleotide sequence ID" value="NZ_CP061178.1"/>
</dbReference>
<reference evidence="3 4" key="1">
    <citation type="submission" date="2020-09" db="EMBL/GenBank/DDBJ databases">
        <title>Roseomonas.</title>
        <authorList>
            <person name="Zhu W."/>
        </authorList>
    </citation>
    <scope>NUCLEOTIDE SEQUENCE [LARGE SCALE GENOMIC DNA]</scope>
    <source>
        <strain evidence="3 4">573</strain>
    </source>
</reference>
<dbReference type="InterPro" id="IPR003719">
    <property type="entry name" value="Phenazine_PhzF-like"/>
</dbReference>
<comment type="caution">
    <text evidence="3">The sequence shown here is derived from an EMBL/GenBank/DDBJ whole genome shotgun (WGS) entry which is preliminary data.</text>
</comment>
<dbReference type="Pfam" id="PF02567">
    <property type="entry name" value="PhzC-PhzF"/>
    <property type="match status" value="1"/>
</dbReference>
<dbReference type="PIRSF" id="PIRSF016184">
    <property type="entry name" value="PhzC_PhzF"/>
    <property type="match status" value="1"/>
</dbReference>
<evidence type="ECO:0000256" key="1">
    <source>
        <dbReference type="ARBA" id="ARBA00008270"/>
    </source>
</evidence>
<dbReference type="EMBL" id="JACTNG010000002">
    <property type="protein sequence ID" value="MBO1078383.1"/>
    <property type="molecule type" value="Genomic_DNA"/>
</dbReference>
<dbReference type="SUPFAM" id="SSF54506">
    <property type="entry name" value="Diaminopimelate epimerase-like"/>
    <property type="match status" value="1"/>
</dbReference>
<dbReference type="Gene3D" id="3.10.310.10">
    <property type="entry name" value="Diaminopimelate Epimerase, Chain A, domain 1"/>
    <property type="match status" value="2"/>
</dbReference>